<dbReference type="RefSeq" id="WP_126486572.1">
    <property type="nucleotide sequence ID" value="NZ_RXNS01000020.1"/>
</dbReference>
<reference evidence="1 2" key="1">
    <citation type="submission" date="2018-12" db="EMBL/GenBank/DDBJ databases">
        <authorList>
            <person name="Yu L."/>
        </authorList>
    </citation>
    <scope>NUCLEOTIDE SEQUENCE [LARGE SCALE GENOMIC DNA]</scope>
    <source>
        <strain evidence="1 2">11S</strain>
    </source>
</reference>
<evidence type="ECO:0000313" key="1">
    <source>
        <dbReference type="EMBL" id="RTQ99414.1"/>
    </source>
</evidence>
<dbReference type="EMBL" id="RXNS01000020">
    <property type="protein sequence ID" value="RTQ99414.1"/>
    <property type="molecule type" value="Genomic_DNA"/>
</dbReference>
<keyword evidence="2" id="KW-1185">Reference proteome</keyword>
<name>A0A431UZD5_9GAMM</name>
<evidence type="ECO:0000313" key="2">
    <source>
        <dbReference type="Proteomes" id="UP000267400"/>
    </source>
</evidence>
<comment type="caution">
    <text evidence="1">The sequence shown here is derived from an EMBL/GenBank/DDBJ whole genome shotgun (WGS) entry which is preliminary data.</text>
</comment>
<dbReference type="Proteomes" id="UP000267400">
    <property type="component" value="Unassembled WGS sequence"/>
</dbReference>
<organism evidence="1 2">
    <name type="scientific">Halomonas nitroreducens</name>
    <dbReference type="NCBI Taxonomy" id="447425"/>
    <lineage>
        <taxon>Bacteria</taxon>
        <taxon>Pseudomonadati</taxon>
        <taxon>Pseudomonadota</taxon>
        <taxon>Gammaproteobacteria</taxon>
        <taxon>Oceanospirillales</taxon>
        <taxon>Halomonadaceae</taxon>
        <taxon>Halomonas</taxon>
    </lineage>
</organism>
<dbReference type="AlphaFoldDB" id="A0A431UZD5"/>
<dbReference type="OrthoDB" id="8442700at2"/>
<sequence length="366" mass="41681">MTSNNQKDVELQRFVENYDLLVAHGVGPSLIRTRVFNELDFPKVKITDDHKSSSLAHARLMRHDELSSVNDSLSRKLMSYILNHHKVVQVFEMNTSRLQKIELSIANEVSSQGGIGMVSYYPKIPTNVNLIPDVLHPVEVVDVKEGVKAIVVASRRDYYKTFHLDKSDIKDGVLQDVRDVQNVSAKGMVSEIALDVLVLDYNRERLELRLSKAKGISGKYRDKFQAKLAAFARRHLSGKLGYPYDFLPKVRPLYFLESDNGLVSRLDFLTDEGIERTEKSRGDRKDIRKAEYHKNGANSIGYAFQGFGIRKVWSFERQGGKYKLSLDILGNANLLRKGNQPIDHIFLLDCFSDSDYNFLLNQVIPS</sequence>
<proteinExistence type="predicted"/>
<gene>
    <name evidence="1" type="ORF">EKG36_17870</name>
</gene>
<accession>A0A431UZD5</accession>
<protein>
    <submittedName>
        <fullName evidence="1">Uncharacterized protein</fullName>
    </submittedName>
</protein>